<dbReference type="Proteomes" id="UP000000323">
    <property type="component" value="Chromosome 1"/>
</dbReference>
<dbReference type="EMBL" id="CP001825">
    <property type="protein sequence ID" value="ACZ41143.1"/>
    <property type="molecule type" value="Genomic_DNA"/>
</dbReference>
<sequence>MSIPIVEKIRGQKLISSRQGVGAGSIYLALSLGITGVFTYGFQILSAYFLRLEDYGVIATLWSATFLVAQILWIGITQTLAKYIPEREAKAESWLPVLRSVRHLQYIVLAIFILVTLVTFPLLTERIFAHKPIITAVFIMAVAGYSFSYFKRGVLSGYKKFSHVGLMFITESCSRLLLSVGLLLIGLGLTAPGIGIAIAPFLSVLLVRTKIDVPQAGSSEHFSIGKAFRFATPVLICMACAQLLANGGPIMISALGGPNAQAQAGLLLAGLVLTRIPQYVLSPVMSNLLPHLSEMIAKGDHRKFNNFVKIAALALGAMGGILVAGFWLMGTFAMSLMYKPEYRLSRGLLTVLALGAACYLFNEFMNQVLFAKSRTRLASLSWILGIVVTLAATLMISADPLHRVAYALAIGTLSTSIFLILSHLVTRPSQM</sequence>
<dbReference type="Pfam" id="PF01943">
    <property type="entry name" value="Polysacc_synt"/>
    <property type="match status" value="1"/>
</dbReference>
<organism evidence="7 8">
    <name type="scientific">Thermobaculum terrenum (strain ATCC BAA-798 / CCMEE 7001 / YNP1)</name>
    <dbReference type="NCBI Taxonomy" id="525904"/>
    <lineage>
        <taxon>Bacteria</taxon>
        <taxon>Bacillati</taxon>
        <taxon>Chloroflexota</taxon>
        <taxon>Chloroflexia</taxon>
        <taxon>Candidatus Thermobaculales</taxon>
        <taxon>Candidatus Thermobaculaceae</taxon>
        <taxon>Thermobaculum</taxon>
    </lineage>
</organism>
<protein>
    <submittedName>
        <fullName evidence="7">Polysaccharide biosynthesis protein</fullName>
    </submittedName>
</protein>
<feature type="transmembrane region" description="Helical" evidence="6">
    <location>
        <begin position="227"/>
        <end position="245"/>
    </location>
</feature>
<dbReference type="HOGENOM" id="CLU_044049_0_0_0"/>
<evidence type="ECO:0000256" key="1">
    <source>
        <dbReference type="ARBA" id="ARBA00004651"/>
    </source>
</evidence>
<dbReference type="InterPro" id="IPR050833">
    <property type="entry name" value="Poly_Biosynth_Transport"/>
</dbReference>
<evidence type="ECO:0000256" key="4">
    <source>
        <dbReference type="ARBA" id="ARBA00022989"/>
    </source>
</evidence>
<feature type="transmembrane region" description="Helical" evidence="6">
    <location>
        <begin position="21"/>
        <end position="42"/>
    </location>
</feature>
<keyword evidence="2" id="KW-1003">Cell membrane</keyword>
<dbReference type="eggNOG" id="COG2244">
    <property type="taxonomic scope" value="Bacteria"/>
</dbReference>
<feature type="transmembrane region" description="Helical" evidence="6">
    <location>
        <begin position="344"/>
        <end position="365"/>
    </location>
</feature>
<feature type="transmembrane region" description="Helical" evidence="6">
    <location>
        <begin position="404"/>
        <end position="425"/>
    </location>
</feature>
<name>D1CDY7_THET1</name>
<gene>
    <name evidence="7" type="ordered locus">Tter_0221</name>
</gene>
<dbReference type="AlphaFoldDB" id="D1CDY7"/>
<feature type="transmembrane region" description="Helical" evidence="6">
    <location>
        <begin position="104"/>
        <end position="123"/>
    </location>
</feature>
<keyword evidence="4 6" id="KW-1133">Transmembrane helix</keyword>
<evidence type="ECO:0000256" key="6">
    <source>
        <dbReference type="SAM" id="Phobius"/>
    </source>
</evidence>
<dbReference type="InterPro" id="IPR002797">
    <property type="entry name" value="Polysacc_synth"/>
</dbReference>
<reference evidence="8" key="1">
    <citation type="journal article" date="2010" name="Stand. Genomic Sci.">
        <title>Complete genome sequence of 'Thermobaculum terrenum' type strain (YNP1).</title>
        <authorList>
            <person name="Kiss H."/>
            <person name="Cleland D."/>
            <person name="Lapidus A."/>
            <person name="Lucas S."/>
            <person name="Glavina Del Rio T."/>
            <person name="Nolan M."/>
            <person name="Tice H."/>
            <person name="Han C."/>
            <person name="Goodwin L."/>
            <person name="Pitluck S."/>
            <person name="Liolios K."/>
            <person name="Ivanova N."/>
            <person name="Mavromatis K."/>
            <person name="Ovchinnikova G."/>
            <person name="Pati A."/>
            <person name="Chen A."/>
            <person name="Palaniappan K."/>
            <person name="Land M."/>
            <person name="Hauser L."/>
            <person name="Chang Y."/>
            <person name="Jeffries C."/>
            <person name="Lu M."/>
            <person name="Brettin T."/>
            <person name="Detter J."/>
            <person name="Goker M."/>
            <person name="Tindall B."/>
            <person name="Beck B."/>
            <person name="McDermott T."/>
            <person name="Woyke T."/>
            <person name="Bristow J."/>
            <person name="Eisen J."/>
            <person name="Markowitz V."/>
            <person name="Hugenholtz P."/>
            <person name="Kyrpides N."/>
            <person name="Klenk H."/>
            <person name="Cheng J."/>
        </authorList>
    </citation>
    <scope>NUCLEOTIDE SEQUENCE [LARGE SCALE GENOMIC DNA]</scope>
    <source>
        <strain evidence="8">ATCC BAA-798 / YNP1</strain>
    </source>
</reference>
<evidence type="ECO:0000256" key="5">
    <source>
        <dbReference type="ARBA" id="ARBA00023136"/>
    </source>
</evidence>
<proteinExistence type="predicted"/>
<feature type="transmembrane region" description="Helical" evidence="6">
    <location>
        <begin position="377"/>
        <end position="398"/>
    </location>
</feature>
<dbReference type="RefSeq" id="WP_012874178.1">
    <property type="nucleotide sequence ID" value="NC_013525.1"/>
</dbReference>
<dbReference type="PANTHER" id="PTHR30250">
    <property type="entry name" value="PST FAMILY PREDICTED COLANIC ACID TRANSPORTER"/>
    <property type="match status" value="1"/>
</dbReference>
<feature type="transmembrane region" description="Helical" evidence="6">
    <location>
        <begin position="129"/>
        <end position="149"/>
    </location>
</feature>
<keyword evidence="5 6" id="KW-0472">Membrane</keyword>
<feature type="transmembrane region" description="Helical" evidence="6">
    <location>
        <begin position="310"/>
        <end position="338"/>
    </location>
</feature>
<evidence type="ECO:0000313" key="7">
    <source>
        <dbReference type="EMBL" id="ACZ41143.1"/>
    </source>
</evidence>
<feature type="transmembrane region" description="Helical" evidence="6">
    <location>
        <begin position="184"/>
        <end position="207"/>
    </location>
</feature>
<feature type="transmembrane region" description="Helical" evidence="6">
    <location>
        <begin position="62"/>
        <end position="84"/>
    </location>
</feature>
<dbReference type="KEGG" id="ttr:Tter_0221"/>
<keyword evidence="3 6" id="KW-0812">Transmembrane</keyword>
<dbReference type="GO" id="GO:0005886">
    <property type="term" value="C:plasma membrane"/>
    <property type="evidence" value="ECO:0007669"/>
    <property type="project" value="UniProtKB-SubCell"/>
</dbReference>
<dbReference type="PANTHER" id="PTHR30250:SF11">
    <property type="entry name" value="O-ANTIGEN TRANSPORTER-RELATED"/>
    <property type="match status" value="1"/>
</dbReference>
<evidence type="ECO:0000256" key="3">
    <source>
        <dbReference type="ARBA" id="ARBA00022692"/>
    </source>
</evidence>
<keyword evidence="8" id="KW-1185">Reference proteome</keyword>
<comment type="subcellular location">
    <subcellularLocation>
        <location evidence="1">Cell membrane</location>
        <topology evidence="1">Multi-pass membrane protein</topology>
    </subcellularLocation>
</comment>
<evidence type="ECO:0000256" key="2">
    <source>
        <dbReference type="ARBA" id="ARBA00022475"/>
    </source>
</evidence>
<dbReference type="STRING" id="525904.Tter_0221"/>
<accession>D1CDY7</accession>
<evidence type="ECO:0000313" key="8">
    <source>
        <dbReference type="Proteomes" id="UP000000323"/>
    </source>
</evidence>